<organism evidence="1 2">
    <name type="scientific">Candidatus Pullilachnospira stercoravium</name>
    <dbReference type="NCBI Taxonomy" id="2840913"/>
    <lineage>
        <taxon>Bacteria</taxon>
        <taxon>Bacillati</taxon>
        <taxon>Bacillota</taxon>
        <taxon>Clostridia</taxon>
        <taxon>Lachnospirales</taxon>
        <taxon>Lachnospiraceae</taxon>
        <taxon>Lachnospiraceae incertae sedis</taxon>
        <taxon>Candidatus Pullilachnospira</taxon>
    </lineage>
</organism>
<evidence type="ECO:0000313" key="1">
    <source>
        <dbReference type="EMBL" id="HIV13000.1"/>
    </source>
</evidence>
<reference evidence="1" key="2">
    <citation type="journal article" date="2021" name="PeerJ">
        <title>Extensive microbial diversity within the chicken gut microbiome revealed by metagenomics and culture.</title>
        <authorList>
            <person name="Gilroy R."/>
            <person name="Ravi A."/>
            <person name="Getino M."/>
            <person name="Pursley I."/>
            <person name="Horton D.L."/>
            <person name="Alikhan N.F."/>
            <person name="Baker D."/>
            <person name="Gharbi K."/>
            <person name="Hall N."/>
            <person name="Watson M."/>
            <person name="Adriaenssens E.M."/>
            <person name="Foster-Nyarko E."/>
            <person name="Jarju S."/>
            <person name="Secka A."/>
            <person name="Antonio M."/>
            <person name="Oren A."/>
            <person name="Chaudhuri R.R."/>
            <person name="La Ragione R."/>
            <person name="Hildebrand F."/>
            <person name="Pallen M.J."/>
        </authorList>
    </citation>
    <scope>NUCLEOTIDE SEQUENCE</scope>
    <source>
        <strain evidence="1">ChiBcec2-4451</strain>
    </source>
</reference>
<protein>
    <submittedName>
        <fullName evidence="1">Uncharacterized protein</fullName>
    </submittedName>
</protein>
<reference evidence="1" key="1">
    <citation type="submission" date="2020-10" db="EMBL/GenBank/DDBJ databases">
        <authorList>
            <person name="Gilroy R."/>
        </authorList>
    </citation>
    <scope>NUCLEOTIDE SEQUENCE</scope>
    <source>
        <strain evidence="1">ChiBcec2-4451</strain>
    </source>
</reference>
<name>A0A9D1T5V6_9FIRM</name>
<dbReference type="Proteomes" id="UP000886723">
    <property type="component" value="Unassembled WGS sequence"/>
</dbReference>
<sequence>MAAKPKAEPFPQIKKKMCRLKPCLWYDLHFFHFSGKERSCQMENAPRGLPAVAKRRMPLVRYAAGGETRKAGKGYPGGTGVFPGVTGTAMCSEKTLKEIENCKKRDKNAEVYHILFCIC</sequence>
<comment type="caution">
    <text evidence="1">The sequence shown here is derived from an EMBL/GenBank/DDBJ whole genome shotgun (WGS) entry which is preliminary data.</text>
</comment>
<accession>A0A9D1T5V6</accession>
<proteinExistence type="predicted"/>
<evidence type="ECO:0000313" key="2">
    <source>
        <dbReference type="Proteomes" id="UP000886723"/>
    </source>
</evidence>
<gene>
    <name evidence="1" type="ORF">IAA63_07670</name>
</gene>
<dbReference type="EMBL" id="DVON01000167">
    <property type="protein sequence ID" value="HIV13000.1"/>
    <property type="molecule type" value="Genomic_DNA"/>
</dbReference>
<dbReference type="AlphaFoldDB" id="A0A9D1T5V6"/>